<accession>A0AAV9NHP2</accession>
<dbReference type="InterPro" id="IPR040454">
    <property type="entry name" value="TF_IIIC_Tfc1/Sfc1"/>
</dbReference>
<comment type="caution">
    <text evidence="8">The sequence shown here is derived from an EMBL/GenBank/DDBJ whole genome shotgun (WGS) entry which is preliminary data.</text>
</comment>
<evidence type="ECO:0000313" key="8">
    <source>
        <dbReference type="EMBL" id="KAK5056618.1"/>
    </source>
</evidence>
<proteinExistence type="predicted"/>
<dbReference type="InterPro" id="IPR019136">
    <property type="entry name" value="TF_IIIC_su-5_HTH"/>
</dbReference>
<keyword evidence="3" id="KW-0804">Transcription</keyword>
<dbReference type="PANTHER" id="PTHR13230">
    <property type="entry name" value="GENERAL TRANSCRIPTION FACTOR IIIC, POLYPEPTIDE 5"/>
    <property type="match status" value="1"/>
</dbReference>
<feature type="domain" description="Transcription factor IIIC subunit 5 HTH" evidence="6">
    <location>
        <begin position="189"/>
        <end position="339"/>
    </location>
</feature>
<organism evidence="8 9">
    <name type="scientific">Exophiala bonariae</name>
    <dbReference type="NCBI Taxonomy" id="1690606"/>
    <lineage>
        <taxon>Eukaryota</taxon>
        <taxon>Fungi</taxon>
        <taxon>Dikarya</taxon>
        <taxon>Ascomycota</taxon>
        <taxon>Pezizomycotina</taxon>
        <taxon>Eurotiomycetes</taxon>
        <taxon>Chaetothyriomycetidae</taxon>
        <taxon>Chaetothyriales</taxon>
        <taxon>Herpotrichiellaceae</taxon>
        <taxon>Exophiala</taxon>
    </lineage>
</organism>
<dbReference type="InterPro" id="IPR042536">
    <property type="entry name" value="TFIIIC_tauA_Sfc1"/>
</dbReference>
<name>A0AAV9NHP2_9EURO</name>
<feature type="region of interest" description="Disordered" evidence="5">
    <location>
        <begin position="490"/>
        <end position="575"/>
    </location>
</feature>
<dbReference type="InterPro" id="IPR041499">
    <property type="entry name" value="Tfc1/Sfc1_N"/>
</dbReference>
<feature type="region of interest" description="Disordered" evidence="5">
    <location>
        <begin position="86"/>
        <end position="107"/>
    </location>
</feature>
<dbReference type="GO" id="GO:0001002">
    <property type="term" value="F:RNA polymerase III type 1 promoter sequence-specific DNA binding"/>
    <property type="evidence" value="ECO:0007669"/>
    <property type="project" value="TreeGrafter"/>
</dbReference>
<dbReference type="GeneID" id="89980297"/>
<feature type="domain" description="Transcription factor IIIC subunit Tfc1/Sfc1 triple barrel" evidence="7">
    <location>
        <begin position="19"/>
        <end position="150"/>
    </location>
</feature>
<evidence type="ECO:0000259" key="6">
    <source>
        <dbReference type="Pfam" id="PF09734"/>
    </source>
</evidence>
<gene>
    <name evidence="8" type="ORF">LTR84_012150</name>
</gene>
<evidence type="ECO:0008006" key="10">
    <source>
        <dbReference type="Google" id="ProtNLM"/>
    </source>
</evidence>
<evidence type="ECO:0000256" key="3">
    <source>
        <dbReference type="ARBA" id="ARBA00023163"/>
    </source>
</evidence>
<dbReference type="RefSeq" id="XP_064708334.1">
    <property type="nucleotide sequence ID" value="XM_064855674.1"/>
</dbReference>
<dbReference type="PANTHER" id="PTHR13230:SF5">
    <property type="entry name" value="GENERAL TRANSCRIPTION FACTOR 3C POLYPEPTIDE 5"/>
    <property type="match status" value="1"/>
</dbReference>
<dbReference type="Proteomes" id="UP001358417">
    <property type="component" value="Unassembled WGS sequence"/>
</dbReference>
<evidence type="ECO:0000259" key="7">
    <source>
        <dbReference type="Pfam" id="PF17682"/>
    </source>
</evidence>
<evidence type="ECO:0000256" key="4">
    <source>
        <dbReference type="ARBA" id="ARBA00023242"/>
    </source>
</evidence>
<keyword evidence="4" id="KW-0539">Nucleus</keyword>
<evidence type="ECO:0000313" key="9">
    <source>
        <dbReference type="Proteomes" id="UP001358417"/>
    </source>
</evidence>
<evidence type="ECO:0000256" key="2">
    <source>
        <dbReference type="ARBA" id="ARBA00023125"/>
    </source>
</evidence>
<dbReference type="AlphaFoldDB" id="A0AAV9NHP2"/>
<keyword evidence="9" id="KW-1185">Reference proteome</keyword>
<dbReference type="Pfam" id="PF09734">
    <property type="entry name" value="Tau95"/>
    <property type="match status" value="1"/>
</dbReference>
<dbReference type="Pfam" id="PF17682">
    <property type="entry name" value="Tau95_N"/>
    <property type="match status" value="1"/>
</dbReference>
<dbReference type="GO" id="GO:0005634">
    <property type="term" value="C:nucleus"/>
    <property type="evidence" value="ECO:0007669"/>
    <property type="project" value="UniProtKB-SubCell"/>
</dbReference>
<keyword evidence="2" id="KW-0238">DNA-binding</keyword>
<dbReference type="GO" id="GO:0006384">
    <property type="term" value="P:transcription initiation at RNA polymerase III promoter"/>
    <property type="evidence" value="ECO:0007669"/>
    <property type="project" value="InterPro"/>
</dbReference>
<protein>
    <recommendedName>
        <fullName evidence="10">Transcription factor IIIC subunit 5 HTH domain-containing protein</fullName>
    </recommendedName>
</protein>
<feature type="compositionally biased region" description="Basic and acidic residues" evidence="5">
    <location>
        <begin position="95"/>
        <end position="107"/>
    </location>
</feature>
<evidence type="ECO:0000256" key="5">
    <source>
        <dbReference type="SAM" id="MobiDB-lite"/>
    </source>
</evidence>
<sequence length="575" mass="64901">MESRSAPWLQASAAAPVLSVEHPCIVQNVDRAIHMLGGSEEIGQHLKPETDKPLGLKFQPDDPACRPIIALRNDSNNVLLQFTVPRRTGRKRKRGSDDPFVKDPAPEPLRKDASYLLRSMVDNPEGYQVDVVGSIQSTHVWRTIPDFVYSVTNSSAIDELKSKILPQQYPLIEKWSLPQTYGLTDTETFPPPILSVHSLPLNYSYRQNPAVTILADPQTGKKSLYNLQKAAKVFTHQSQFDDPVWPDKPHPRCPPLSQQNPAFQDVCKSVLDLFEQRPIWTRRALVNQLPLDVPLQTIRHATAYVCFAIRSGPWRDTLCKFGVDPRKDPSHRKYQTVLVQLVNRHKDKPNNREDFTRTWHRSADQESHIFTGKSTIPTDGKSWQLCDLHEPHLKALVDTSDVYIRHDCETRYFGWYANGTMAKMRVAIKAMIDSVIDGTTLDMSMLERFLLLPEDIQWTLGQNTPAHLPKNTTKQEQEWASSYRSLCRTVGGNVPTAGGSGKGRLSKPKPLANASFVDQGDVDNVDGMEDGDEEGLYGDEGDDDNMEQEEQEEQDSGAEEQDVESEQDEVETEIP</sequence>
<evidence type="ECO:0000256" key="1">
    <source>
        <dbReference type="ARBA" id="ARBA00004123"/>
    </source>
</evidence>
<dbReference type="GO" id="GO:0000127">
    <property type="term" value="C:transcription factor TFIIIC complex"/>
    <property type="evidence" value="ECO:0007669"/>
    <property type="project" value="InterPro"/>
</dbReference>
<feature type="compositionally biased region" description="Acidic residues" evidence="5">
    <location>
        <begin position="520"/>
        <end position="575"/>
    </location>
</feature>
<dbReference type="Gene3D" id="3.30.200.160">
    <property type="entry name" value="TFIIIC, subcomplex tauA, subunit Sfc1, barrel domain"/>
    <property type="match status" value="1"/>
</dbReference>
<dbReference type="EMBL" id="JAVRRD010000007">
    <property type="protein sequence ID" value="KAK5056618.1"/>
    <property type="molecule type" value="Genomic_DNA"/>
</dbReference>
<reference evidence="8 9" key="1">
    <citation type="submission" date="2023-08" db="EMBL/GenBank/DDBJ databases">
        <title>Black Yeasts Isolated from many extreme environments.</title>
        <authorList>
            <person name="Coleine C."/>
            <person name="Stajich J.E."/>
            <person name="Selbmann L."/>
        </authorList>
    </citation>
    <scope>NUCLEOTIDE SEQUENCE [LARGE SCALE GENOMIC DNA]</scope>
    <source>
        <strain evidence="8 9">CCFEE 5792</strain>
    </source>
</reference>
<comment type="subcellular location">
    <subcellularLocation>
        <location evidence="1">Nucleus</location>
    </subcellularLocation>
</comment>
<dbReference type="GO" id="GO:0001003">
    <property type="term" value="F:RNA polymerase III type 2 promoter sequence-specific DNA binding"/>
    <property type="evidence" value="ECO:0007669"/>
    <property type="project" value="TreeGrafter"/>
</dbReference>